<dbReference type="EMBL" id="JAWPEI010000006">
    <property type="protein sequence ID" value="KAK4724710.1"/>
    <property type="molecule type" value="Genomic_DNA"/>
</dbReference>
<dbReference type="Pfam" id="PF13966">
    <property type="entry name" value="zf-RVT"/>
    <property type="match status" value="1"/>
</dbReference>
<accession>A0AAV9LIP3</accession>
<feature type="domain" description="Reverse transcriptase zinc-binding" evidence="1">
    <location>
        <begin position="4"/>
        <end position="65"/>
    </location>
</feature>
<comment type="caution">
    <text evidence="2">The sequence shown here is derived from an EMBL/GenBank/DDBJ whole genome shotgun (WGS) entry which is preliminary data.</text>
</comment>
<dbReference type="InterPro" id="IPR026960">
    <property type="entry name" value="RVT-Znf"/>
</dbReference>
<dbReference type="PANTHER" id="PTHR47746">
    <property type="entry name" value="ZF-RVT DOMAIN-CONTAINING PROTEIN"/>
    <property type="match status" value="1"/>
</dbReference>
<proteinExistence type="predicted"/>
<evidence type="ECO:0000259" key="1">
    <source>
        <dbReference type="Pfam" id="PF13966"/>
    </source>
</evidence>
<reference evidence="2 3" key="1">
    <citation type="submission" date="2023-10" db="EMBL/GenBank/DDBJ databases">
        <title>Genome-Wide Identification Analysis in wild type Solanum Pinnatisectum Reveals Some Genes Defensing Phytophthora Infestans.</title>
        <authorList>
            <person name="Sun C."/>
        </authorList>
    </citation>
    <scope>NUCLEOTIDE SEQUENCE [LARGE SCALE GENOMIC DNA]</scope>
    <source>
        <strain evidence="2">LQN</strain>
        <tissue evidence="2">Leaf</tissue>
    </source>
</reference>
<organism evidence="2 3">
    <name type="scientific">Solanum pinnatisectum</name>
    <name type="common">tansyleaf nightshade</name>
    <dbReference type="NCBI Taxonomy" id="50273"/>
    <lineage>
        <taxon>Eukaryota</taxon>
        <taxon>Viridiplantae</taxon>
        <taxon>Streptophyta</taxon>
        <taxon>Embryophyta</taxon>
        <taxon>Tracheophyta</taxon>
        <taxon>Spermatophyta</taxon>
        <taxon>Magnoliopsida</taxon>
        <taxon>eudicotyledons</taxon>
        <taxon>Gunneridae</taxon>
        <taxon>Pentapetalae</taxon>
        <taxon>asterids</taxon>
        <taxon>lamiids</taxon>
        <taxon>Solanales</taxon>
        <taxon>Solanaceae</taxon>
        <taxon>Solanoideae</taxon>
        <taxon>Solaneae</taxon>
        <taxon>Solanum</taxon>
    </lineage>
</organism>
<dbReference type="Proteomes" id="UP001311915">
    <property type="component" value="Unassembled WGS sequence"/>
</dbReference>
<evidence type="ECO:0000313" key="2">
    <source>
        <dbReference type="EMBL" id="KAK4724710.1"/>
    </source>
</evidence>
<evidence type="ECO:0000313" key="3">
    <source>
        <dbReference type="Proteomes" id="UP001311915"/>
    </source>
</evidence>
<sequence length="158" mass="18729">MISNTARPKAVFIMWLQLQLQDKLLTKDRLLKWESKVEPQCMLCQNEDETRDHLFVKCAYTRRLWVGLATWMQMSYDIGGNWQHHLAWVLKNAKEKTIRAQIFKIVYAEAVYALWIERNQRVFEQRTNGVDRIIRTIAFICNVRASSKTSPLVQSWLV</sequence>
<name>A0AAV9LIP3_9SOLN</name>
<gene>
    <name evidence="2" type="ORF">R3W88_027489</name>
</gene>
<dbReference type="PANTHER" id="PTHR47746:SF74">
    <property type="entry name" value="RNA-DIRECTED DNA POLYMERASE (REVERSE TRANSCRIPTASE)-RELATED FAMILY PROTEIN-RELATED"/>
    <property type="match status" value="1"/>
</dbReference>
<dbReference type="AlphaFoldDB" id="A0AAV9LIP3"/>
<keyword evidence="3" id="KW-1185">Reference proteome</keyword>
<protein>
    <recommendedName>
        <fullName evidence="1">Reverse transcriptase zinc-binding domain-containing protein</fullName>
    </recommendedName>
</protein>